<reference evidence="1 2" key="1">
    <citation type="submission" date="2019-05" db="EMBL/GenBank/DDBJ databases">
        <title>Another draft genome of Portunus trituberculatus and its Hox gene families provides insights of decapod evolution.</title>
        <authorList>
            <person name="Jeong J.-H."/>
            <person name="Song I."/>
            <person name="Kim S."/>
            <person name="Choi T."/>
            <person name="Kim D."/>
            <person name="Ryu S."/>
            <person name="Kim W."/>
        </authorList>
    </citation>
    <scope>NUCLEOTIDE SEQUENCE [LARGE SCALE GENOMIC DNA]</scope>
    <source>
        <tissue evidence="1">Muscle</tissue>
    </source>
</reference>
<organism evidence="1 2">
    <name type="scientific">Portunus trituberculatus</name>
    <name type="common">Swimming crab</name>
    <name type="synonym">Neptunus trituberculatus</name>
    <dbReference type="NCBI Taxonomy" id="210409"/>
    <lineage>
        <taxon>Eukaryota</taxon>
        <taxon>Metazoa</taxon>
        <taxon>Ecdysozoa</taxon>
        <taxon>Arthropoda</taxon>
        <taxon>Crustacea</taxon>
        <taxon>Multicrustacea</taxon>
        <taxon>Malacostraca</taxon>
        <taxon>Eumalacostraca</taxon>
        <taxon>Eucarida</taxon>
        <taxon>Decapoda</taxon>
        <taxon>Pleocyemata</taxon>
        <taxon>Brachyura</taxon>
        <taxon>Eubrachyura</taxon>
        <taxon>Portunoidea</taxon>
        <taxon>Portunidae</taxon>
        <taxon>Portuninae</taxon>
        <taxon>Portunus</taxon>
    </lineage>
</organism>
<accession>A0A5B7HGA1</accession>
<sequence length="75" mass="7998">MSQMLNLQRMVNTFIPSVVTSSTNPSPGLTCVSGAPPVPGAQSKLNLALPFVPQFDESAPEEFFAMFEQAAQCHG</sequence>
<protein>
    <submittedName>
        <fullName evidence="1">Uncharacterized protein</fullName>
    </submittedName>
</protein>
<proteinExistence type="predicted"/>
<dbReference type="AlphaFoldDB" id="A0A5B7HGA1"/>
<evidence type="ECO:0000313" key="1">
    <source>
        <dbReference type="EMBL" id="MPC67948.1"/>
    </source>
</evidence>
<dbReference type="Proteomes" id="UP000324222">
    <property type="component" value="Unassembled WGS sequence"/>
</dbReference>
<comment type="caution">
    <text evidence="1">The sequence shown here is derived from an EMBL/GenBank/DDBJ whole genome shotgun (WGS) entry which is preliminary data.</text>
</comment>
<dbReference type="EMBL" id="VSRR010027014">
    <property type="protein sequence ID" value="MPC67948.1"/>
    <property type="molecule type" value="Genomic_DNA"/>
</dbReference>
<keyword evidence="2" id="KW-1185">Reference proteome</keyword>
<name>A0A5B7HGA1_PORTR</name>
<gene>
    <name evidence="1" type="ORF">E2C01_062135</name>
</gene>
<evidence type="ECO:0000313" key="2">
    <source>
        <dbReference type="Proteomes" id="UP000324222"/>
    </source>
</evidence>